<name>A0A0G2SS76_9CAUD</name>
<sequence>MQNTYKHISDSSSFVTFNPVGTQWDQSIKDVQTALSKIGSWAMIGKGLPISTETLNGIIRTATRDEVLKGQGSGAVTPKYLEERLAHPQATETVLGLTKYANNSETLAGTLNNKAVVPTGLKHTLDSRTSTEGRTGLIKISSLSAAAQGVDDTTAMTPKKVKHAINQLSPSYGIATEKNSGTVNIASLGQVAQGQAHDGIAVSPKGFISTRASESQIGTTKIATVAQTKALSDASLVVSPKNLGQLKASESEFGLVKTTTTIGNTGANLALSPMAPVVPTSRTINNKPLTGNIVLNSDDVGSYSKSQVWTKSESDERYMPKTDIPKQSFYTYFDAWQLEGHYPIGRGGYWAELGKTRLPFGEYTRLQFNMTINNTRDLRPFVMKIYKNDEVIKEYSRFVGYPNNYSFTDRLLINGKFKAGDVIRAEATANGGPNYSYNFKTWYLLFT</sequence>
<gene>
    <name evidence="1" type="ORF">Pm5461_142</name>
</gene>
<proteinExistence type="predicted"/>
<protein>
    <submittedName>
        <fullName evidence="1">Short tail fibers protein</fullName>
    </submittedName>
</protein>
<dbReference type="KEGG" id="vg:26622945"/>
<dbReference type="Proteomes" id="UP000202749">
    <property type="component" value="Segment"/>
</dbReference>
<dbReference type="RefSeq" id="YP_009195564.1">
    <property type="nucleotide sequence ID" value="NC_028762.1"/>
</dbReference>
<dbReference type="EMBL" id="KP890823">
    <property type="protein sequence ID" value="AKA62008.1"/>
    <property type="molecule type" value="Genomic_DNA"/>
</dbReference>
<dbReference type="GeneID" id="26622945"/>
<accession>A0A0G2SS76</accession>
<reference evidence="1 2" key="1">
    <citation type="submission" date="2015-03" db="EMBL/GenBank/DDBJ databases">
        <authorList>
            <person name="Melo L.D.R."/>
            <person name="Veiga P."/>
            <person name="Cerca N."/>
            <person name="Kropinski A.M."/>
            <person name="Azeredo J."/>
            <person name="Almeida C."/>
            <person name="Sillankorva S."/>
        </authorList>
    </citation>
    <scope>NUCLEOTIDE SEQUENCE [LARGE SCALE GENOMIC DNA]</scope>
</reference>
<evidence type="ECO:0000313" key="2">
    <source>
        <dbReference type="Proteomes" id="UP000202749"/>
    </source>
</evidence>
<organism evidence="1 2">
    <name type="scientific">Proteus phage vB_PmiM_Pm5461</name>
    <dbReference type="NCBI Taxonomy" id="1636250"/>
    <lineage>
        <taxon>Viruses</taxon>
        <taxon>Duplodnaviria</taxon>
        <taxon>Heunggongvirae</taxon>
        <taxon>Uroviricota</taxon>
        <taxon>Caudoviricetes</taxon>
        <taxon>Pantevenvirales</taxon>
        <taxon>Straboviridae</taxon>
        <taxon>Bragavirus</taxon>
        <taxon>Bragavirus pm5461</taxon>
    </lineage>
</organism>
<dbReference type="OrthoDB" id="3474at10239"/>
<keyword evidence="2" id="KW-1185">Reference proteome</keyword>
<evidence type="ECO:0000313" key="1">
    <source>
        <dbReference type="EMBL" id="AKA62008.1"/>
    </source>
</evidence>